<evidence type="ECO:0000256" key="4">
    <source>
        <dbReference type="PROSITE-ProRule" id="PRU00175"/>
    </source>
</evidence>
<name>A0A6A6R0S0_9PEZI</name>
<feature type="compositionally biased region" description="Acidic residues" evidence="5">
    <location>
        <begin position="218"/>
        <end position="236"/>
    </location>
</feature>
<dbReference type="PROSITE" id="PS50089">
    <property type="entry name" value="ZF_RING_2"/>
    <property type="match status" value="2"/>
</dbReference>
<evidence type="ECO:0000256" key="2">
    <source>
        <dbReference type="ARBA" id="ARBA00022771"/>
    </source>
</evidence>
<dbReference type="Pfam" id="PF13639">
    <property type="entry name" value="zf-RING_2"/>
    <property type="match status" value="1"/>
</dbReference>
<keyword evidence="8" id="KW-1185">Reference proteome</keyword>
<feature type="region of interest" description="Disordered" evidence="5">
    <location>
        <begin position="1"/>
        <end position="38"/>
    </location>
</feature>
<evidence type="ECO:0000256" key="5">
    <source>
        <dbReference type="SAM" id="MobiDB-lite"/>
    </source>
</evidence>
<dbReference type="EMBL" id="MU004187">
    <property type="protein sequence ID" value="KAF2497017.1"/>
    <property type="molecule type" value="Genomic_DNA"/>
</dbReference>
<dbReference type="Proteomes" id="UP000799750">
    <property type="component" value="Unassembled WGS sequence"/>
</dbReference>
<keyword evidence="3" id="KW-0862">Zinc</keyword>
<dbReference type="GO" id="GO:0008270">
    <property type="term" value="F:zinc ion binding"/>
    <property type="evidence" value="ECO:0007669"/>
    <property type="project" value="UniProtKB-KW"/>
</dbReference>
<dbReference type="PANTHER" id="PTHR45969:SF69">
    <property type="entry name" value="FINGER DOMAIN PROTEIN, PUTATIVE (AFU_ORTHOLOGUE AFUA_3G12190)-RELATED"/>
    <property type="match status" value="1"/>
</dbReference>
<dbReference type="InterPro" id="IPR001841">
    <property type="entry name" value="Znf_RING"/>
</dbReference>
<evidence type="ECO:0000313" key="8">
    <source>
        <dbReference type="Proteomes" id="UP000799750"/>
    </source>
</evidence>
<evidence type="ECO:0000259" key="6">
    <source>
        <dbReference type="PROSITE" id="PS50089"/>
    </source>
</evidence>
<dbReference type="GO" id="GO:0016567">
    <property type="term" value="P:protein ubiquitination"/>
    <property type="evidence" value="ECO:0007669"/>
    <property type="project" value="TreeGrafter"/>
</dbReference>
<dbReference type="SMART" id="SM00184">
    <property type="entry name" value="RING"/>
    <property type="match status" value="2"/>
</dbReference>
<dbReference type="Pfam" id="PF14634">
    <property type="entry name" value="zf-RING_5"/>
    <property type="match status" value="1"/>
</dbReference>
<accession>A0A6A6R0S0</accession>
<keyword evidence="2 4" id="KW-0863">Zinc-finger</keyword>
<dbReference type="InterPro" id="IPR013083">
    <property type="entry name" value="Znf_RING/FYVE/PHD"/>
</dbReference>
<dbReference type="SUPFAM" id="SSF57850">
    <property type="entry name" value="RING/U-box"/>
    <property type="match status" value="2"/>
</dbReference>
<proteinExistence type="predicted"/>
<reference evidence="7" key="1">
    <citation type="journal article" date="2020" name="Stud. Mycol.">
        <title>101 Dothideomycetes genomes: a test case for predicting lifestyles and emergence of pathogens.</title>
        <authorList>
            <person name="Haridas S."/>
            <person name="Albert R."/>
            <person name="Binder M."/>
            <person name="Bloem J."/>
            <person name="Labutti K."/>
            <person name="Salamov A."/>
            <person name="Andreopoulos B."/>
            <person name="Baker S."/>
            <person name="Barry K."/>
            <person name="Bills G."/>
            <person name="Bluhm B."/>
            <person name="Cannon C."/>
            <person name="Castanera R."/>
            <person name="Culley D."/>
            <person name="Daum C."/>
            <person name="Ezra D."/>
            <person name="Gonzalez J."/>
            <person name="Henrissat B."/>
            <person name="Kuo A."/>
            <person name="Liang C."/>
            <person name="Lipzen A."/>
            <person name="Lutzoni F."/>
            <person name="Magnuson J."/>
            <person name="Mondo S."/>
            <person name="Nolan M."/>
            <person name="Ohm R."/>
            <person name="Pangilinan J."/>
            <person name="Park H.-J."/>
            <person name="Ramirez L."/>
            <person name="Alfaro M."/>
            <person name="Sun H."/>
            <person name="Tritt A."/>
            <person name="Yoshinaga Y."/>
            <person name="Zwiers L.-H."/>
            <person name="Turgeon B."/>
            <person name="Goodwin S."/>
            <person name="Spatafora J."/>
            <person name="Crous P."/>
            <person name="Grigoriev I."/>
        </authorList>
    </citation>
    <scope>NUCLEOTIDE SEQUENCE</scope>
    <source>
        <strain evidence="7">CBS 269.34</strain>
    </source>
</reference>
<dbReference type="GO" id="GO:0061630">
    <property type="term" value="F:ubiquitin protein ligase activity"/>
    <property type="evidence" value="ECO:0007669"/>
    <property type="project" value="TreeGrafter"/>
</dbReference>
<feature type="region of interest" description="Disordered" evidence="5">
    <location>
        <begin position="185"/>
        <end position="251"/>
    </location>
</feature>
<feature type="compositionally biased region" description="Acidic residues" evidence="5">
    <location>
        <begin position="820"/>
        <end position="843"/>
    </location>
</feature>
<dbReference type="OrthoDB" id="5600418at2759"/>
<evidence type="ECO:0000256" key="3">
    <source>
        <dbReference type="ARBA" id="ARBA00022833"/>
    </source>
</evidence>
<sequence>MPPRRRRFQIEGPPRRSARQTSNRYSSAIMNPDQAEAPPTREEFFQALIDAYQTPLYVMMAHGYNITQIEHMVNNTARNSWPRDLVVLSVVRDNLLTALQRLYDESLASGDEQLHLETMTFMLGIYARIARLEIAHDPHPDALRVRLTLHPAYDRLPGQFSPFRRLFVEFVGLIGNDADADYQYSPSSSPGAGYFPNDEPQIGFPESLPERDTSSDEYSGEETDDSFSSSSEDEDQPIANQPGVNQALSPGDRTAYQDEYVFNNLEVAEWGEGYVLQGLSREFWTIAGSRLSRNEEMSEWERSTRPLPAIENITGPVKENGIGDSCPICGDPFTDDHPSVQFNRCVHLIGEPCLRDWFSRSETANRCPLCNTALFNERRLAVDRSLVWDRAQIALRQLDEIAQLIIDVAGLEYYQGTDLFELSTFVQFLRGPRPPPSGRVWQAPERARTANRQQRERGLYPNGTPVAPQLGTAFPEMFGNLLVQIRWLNTQGLTIADCVPLMRGLTPENLPAHLRPYAAALNTARTEMDDWVDEDAGDLERLHRRVWYLCHLYEIARTSVRPDTRANRRRRQRDMQDNLDALSFTRAIGEALTEFEWRYIEIGQSRIQRNKGMSQFELNCRANVGPLIRPERIADPFTGIPDADEMDNTRRCNICYSDYDADRPGMQLRRCGHIACGVCLSRTMNDFEPNARFCPFCRIELFPRRRLRRHPDPAVVEEAVMLTFDDAQKFRQIVLDACGQEFYNRSTIPDWFQDVQHLHGPGAPYFWDPALREYSREDIDENGVRVRVAESVEDRFRRLDGDIAVDGELDAFYQTPPPPPEEEVDDEEAGDNEGTQDVDNADTEEIVYVGVDEAVNLEAVEITLENNDDDGEDKE</sequence>
<dbReference type="AlphaFoldDB" id="A0A6A6R0S0"/>
<organism evidence="7 8">
    <name type="scientific">Lophium mytilinum</name>
    <dbReference type="NCBI Taxonomy" id="390894"/>
    <lineage>
        <taxon>Eukaryota</taxon>
        <taxon>Fungi</taxon>
        <taxon>Dikarya</taxon>
        <taxon>Ascomycota</taxon>
        <taxon>Pezizomycotina</taxon>
        <taxon>Dothideomycetes</taxon>
        <taxon>Pleosporomycetidae</taxon>
        <taxon>Mytilinidiales</taxon>
        <taxon>Mytilinidiaceae</taxon>
        <taxon>Lophium</taxon>
    </lineage>
</organism>
<feature type="domain" description="RING-type" evidence="6">
    <location>
        <begin position="652"/>
        <end position="698"/>
    </location>
</feature>
<feature type="domain" description="RING-type" evidence="6">
    <location>
        <begin position="326"/>
        <end position="371"/>
    </location>
</feature>
<gene>
    <name evidence="7" type="ORF">BU16DRAFT_617050</name>
</gene>
<dbReference type="PANTHER" id="PTHR45969">
    <property type="entry name" value="RING ZINC FINGER PROTEIN-RELATED"/>
    <property type="match status" value="1"/>
</dbReference>
<feature type="compositionally biased region" description="Polar residues" evidence="5">
    <location>
        <begin position="19"/>
        <end position="29"/>
    </location>
</feature>
<feature type="compositionally biased region" description="Polar residues" evidence="5">
    <location>
        <begin position="238"/>
        <end position="248"/>
    </location>
</feature>
<protein>
    <recommendedName>
        <fullName evidence="6">RING-type domain-containing protein</fullName>
    </recommendedName>
</protein>
<keyword evidence="1" id="KW-0479">Metal-binding</keyword>
<feature type="region of interest" description="Disordered" evidence="5">
    <location>
        <begin position="809"/>
        <end position="843"/>
    </location>
</feature>
<evidence type="ECO:0000256" key="1">
    <source>
        <dbReference type="ARBA" id="ARBA00022723"/>
    </source>
</evidence>
<dbReference type="Gene3D" id="3.30.40.10">
    <property type="entry name" value="Zinc/RING finger domain, C3HC4 (zinc finger)"/>
    <property type="match status" value="2"/>
</dbReference>
<evidence type="ECO:0000313" key="7">
    <source>
        <dbReference type="EMBL" id="KAF2497017.1"/>
    </source>
</evidence>